<accession>A0ABX2ALY4</accession>
<proteinExistence type="predicted"/>
<evidence type="ECO:0000259" key="1">
    <source>
        <dbReference type="Pfam" id="PF14129"/>
    </source>
</evidence>
<evidence type="ECO:0000313" key="2">
    <source>
        <dbReference type="EMBL" id="NPD92208.1"/>
    </source>
</evidence>
<sequence>MMKSITLMTRVLVFVTVIAVIMSCKPQIPSEYIQPDTLEDILYDYHLGNAMANRRGGDSAAFNRIMYYHSVLKKYNVTEADFDSSMVYYHTHAEILSDIYKRLAERVESAAELMGANVADAGIFNNLSLSGDTANIWHERDNAILMQMAPYNRIDFKIDSDTLFEKGDELILSFNNSFIYQGGAKDAVTMIAVTFENDSVASYVNHVMGSGMARLRVPGNNDKKIKSVRGFIYLCSNNGVSNALRMMLIDNIRLIRMHVRQPEPKQPAGASDSLRKDTVSVAHKDSLNAKKHFTETYNVSDGKTSRGTINRTFVRK</sequence>
<protein>
    <submittedName>
        <fullName evidence="2">DUF4296 domain-containing protein</fullName>
    </submittedName>
</protein>
<dbReference type="Proteomes" id="UP000714420">
    <property type="component" value="Unassembled WGS sequence"/>
</dbReference>
<dbReference type="EMBL" id="JABKKF010000006">
    <property type="protein sequence ID" value="NPD92208.1"/>
    <property type="molecule type" value="Genomic_DNA"/>
</dbReference>
<name>A0ABX2ALY4_9BACT</name>
<evidence type="ECO:0000313" key="3">
    <source>
        <dbReference type="Proteomes" id="UP000714420"/>
    </source>
</evidence>
<reference evidence="2 3" key="1">
    <citation type="submission" date="2020-05" db="EMBL/GenBank/DDBJ databases">
        <title>Distinct polysaccharide utilization as determinants for interspecies competition between intestinal Prevotella spp.</title>
        <authorList>
            <person name="Galvez E.J.C."/>
            <person name="Iljazovic A."/>
            <person name="Strowig T."/>
        </authorList>
    </citation>
    <scope>NUCLEOTIDE SEQUENCE [LARGE SCALE GENOMIC DNA]</scope>
    <source>
        <strain evidence="2 3">PMUR</strain>
    </source>
</reference>
<dbReference type="Pfam" id="PF14129">
    <property type="entry name" value="DUF4296"/>
    <property type="match status" value="1"/>
</dbReference>
<keyword evidence="3" id="KW-1185">Reference proteome</keyword>
<comment type="caution">
    <text evidence="2">The sequence shown here is derived from an EMBL/GenBank/DDBJ whole genome shotgun (WGS) entry which is preliminary data.</text>
</comment>
<dbReference type="PROSITE" id="PS51257">
    <property type="entry name" value="PROKAR_LIPOPROTEIN"/>
    <property type="match status" value="1"/>
</dbReference>
<organism evidence="2 3">
    <name type="scientific">Xylanibacter muris</name>
    <dbReference type="NCBI Taxonomy" id="2736290"/>
    <lineage>
        <taxon>Bacteria</taxon>
        <taxon>Pseudomonadati</taxon>
        <taxon>Bacteroidota</taxon>
        <taxon>Bacteroidia</taxon>
        <taxon>Bacteroidales</taxon>
        <taxon>Prevotellaceae</taxon>
        <taxon>Xylanibacter</taxon>
    </lineage>
</organism>
<gene>
    <name evidence="2" type="ORF">HPS56_07590</name>
</gene>
<dbReference type="RefSeq" id="WP_172275559.1">
    <property type="nucleotide sequence ID" value="NZ_CASGMU010000014.1"/>
</dbReference>
<dbReference type="InterPro" id="IPR025381">
    <property type="entry name" value="DUF4296"/>
</dbReference>
<feature type="domain" description="DUF4296" evidence="1">
    <location>
        <begin position="29"/>
        <end position="109"/>
    </location>
</feature>